<dbReference type="EMBL" id="FNUL01000003">
    <property type="protein sequence ID" value="SEF51707.1"/>
    <property type="molecule type" value="Genomic_DNA"/>
</dbReference>
<gene>
    <name evidence="1" type="ORF">SAMN05216537_10314</name>
</gene>
<protein>
    <submittedName>
        <fullName evidence="1">Cytidylate kinase</fullName>
    </submittedName>
</protein>
<dbReference type="RefSeq" id="WP_103952277.1">
    <property type="nucleotide sequence ID" value="NZ_FNUL01000003.1"/>
</dbReference>
<dbReference type="GO" id="GO:0016301">
    <property type="term" value="F:kinase activity"/>
    <property type="evidence" value="ECO:0007669"/>
    <property type="project" value="UniProtKB-KW"/>
</dbReference>
<evidence type="ECO:0000313" key="1">
    <source>
        <dbReference type="EMBL" id="SEF51707.1"/>
    </source>
</evidence>
<evidence type="ECO:0000313" key="2">
    <source>
        <dbReference type="Proteomes" id="UP000236726"/>
    </source>
</evidence>
<dbReference type="InterPro" id="IPR027417">
    <property type="entry name" value="P-loop_NTPase"/>
</dbReference>
<keyword evidence="1" id="KW-0418">Kinase</keyword>
<sequence>MEKRVVITIGRKFGSGGHVVGELLATALQIPYYNNELINLAAKRGELDKEDMEKFDEKKSNPFLFEGNFAGNQYAPKGEPMEDVLFKLQSDVIKNIANKSDAVIIGRCADFVLEEKDGYLPEINVLSVFIDAPMEQRIERVKSYFDFDDDQASKLIKKRDKQRRAYYESHTKRKWASKESYEYFFDSSEMSINDIAREVKNIYDKMKKE</sequence>
<name>A0A1H5SPL8_9FIRM</name>
<proteinExistence type="predicted"/>
<reference evidence="1 2" key="1">
    <citation type="submission" date="2016-10" db="EMBL/GenBank/DDBJ databases">
        <authorList>
            <person name="de Groot N.N."/>
        </authorList>
    </citation>
    <scope>NUCLEOTIDE SEQUENCE [LARGE SCALE GENOMIC DNA]</scope>
    <source>
        <strain evidence="1 2">D15d</strain>
    </source>
</reference>
<dbReference type="AlphaFoldDB" id="A0A1H5SPL8"/>
<dbReference type="Gene3D" id="3.40.50.300">
    <property type="entry name" value="P-loop containing nucleotide triphosphate hydrolases"/>
    <property type="match status" value="1"/>
</dbReference>
<dbReference type="SUPFAM" id="SSF52540">
    <property type="entry name" value="P-loop containing nucleoside triphosphate hydrolases"/>
    <property type="match status" value="1"/>
</dbReference>
<accession>A0A1H5SPL8</accession>
<dbReference type="Pfam" id="PF13189">
    <property type="entry name" value="Cytidylate_kin2"/>
    <property type="match status" value="1"/>
</dbReference>
<dbReference type="Proteomes" id="UP000236726">
    <property type="component" value="Unassembled WGS sequence"/>
</dbReference>
<keyword evidence="1" id="KW-0808">Transferase</keyword>
<dbReference type="STRING" id="1410661.GCA_000702205_01211"/>
<keyword evidence="2" id="KW-1185">Reference proteome</keyword>
<organism evidence="1 2">
    <name type="scientific">Lachnospira multipara</name>
    <dbReference type="NCBI Taxonomy" id="28051"/>
    <lineage>
        <taxon>Bacteria</taxon>
        <taxon>Bacillati</taxon>
        <taxon>Bacillota</taxon>
        <taxon>Clostridia</taxon>
        <taxon>Lachnospirales</taxon>
        <taxon>Lachnospiraceae</taxon>
        <taxon>Lachnospira</taxon>
    </lineage>
</organism>